<dbReference type="EMBL" id="KQ420944">
    <property type="protein sequence ID" value="KOF78781.1"/>
    <property type="molecule type" value="Genomic_DNA"/>
</dbReference>
<gene>
    <name evidence="1" type="ORF">OCBIM_22030314mg</name>
</gene>
<organism evidence="1">
    <name type="scientific">Octopus bimaculoides</name>
    <name type="common">California two-spotted octopus</name>
    <dbReference type="NCBI Taxonomy" id="37653"/>
    <lineage>
        <taxon>Eukaryota</taxon>
        <taxon>Metazoa</taxon>
        <taxon>Spiralia</taxon>
        <taxon>Lophotrochozoa</taxon>
        <taxon>Mollusca</taxon>
        <taxon>Cephalopoda</taxon>
        <taxon>Coleoidea</taxon>
        <taxon>Octopodiformes</taxon>
        <taxon>Octopoda</taxon>
        <taxon>Incirrata</taxon>
        <taxon>Octopodidae</taxon>
        <taxon>Octopus</taxon>
    </lineage>
</organism>
<protein>
    <recommendedName>
        <fullName evidence="2">DDE-1 domain-containing protein</fullName>
    </recommendedName>
</protein>
<name>A0A0L8GP41_OCTBM</name>
<sequence length="346" mass="39515">MFSDPSRGSSLPSFNRANLTEKQSQVCEVANKEIQETLDKETTTVLRDEKRKRGEYTKFTTTEQSDIVRYPIQHGNMADTRHFDKIYGCPVSESTIRGYVKKLKNELKSTKNIDDVFELPPAKRGRPLLLGEDLDNHMIHNIKSLHDSALGIVKNQDHTQLKEYGSPIDISDSLAKSILKRMGFVKRKGTKASKTLPSNFKNIKDDFLDRVQTIVEKHKILPSMIVNFDQTGLTIIPVKEWTMEQQVNQTATVQSAPKSQGLEFFYIPASYRSELQLLDISGNHFFKQQLKEKFILWYADEVTSQLNSGKSADNVNVDLKFSIVKPLHAKWVLSSFNCISKHKIFC</sequence>
<evidence type="ECO:0000313" key="1">
    <source>
        <dbReference type="EMBL" id="KOF78781.1"/>
    </source>
</evidence>
<accession>A0A0L8GP41</accession>
<reference evidence="1" key="1">
    <citation type="submission" date="2015-07" db="EMBL/GenBank/DDBJ databases">
        <title>MeaNS - Measles Nucleotide Surveillance Program.</title>
        <authorList>
            <person name="Tran T."/>
            <person name="Druce J."/>
        </authorList>
    </citation>
    <scope>NUCLEOTIDE SEQUENCE</scope>
    <source>
        <strain evidence="1">UCB-OBI-ISO-001</strain>
        <tissue evidence="1">Gonad</tissue>
    </source>
</reference>
<evidence type="ECO:0008006" key="2">
    <source>
        <dbReference type="Google" id="ProtNLM"/>
    </source>
</evidence>
<dbReference type="AlphaFoldDB" id="A0A0L8GP41"/>
<proteinExistence type="predicted"/>